<dbReference type="PANTHER" id="PTHR42939:SF1">
    <property type="entry name" value="ABC TRANSPORTER ATP-BINDING PROTEIN ALBC-RELATED"/>
    <property type="match status" value="1"/>
</dbReference>
<dbReference type="SMART" id="SM00382">
    <property type="entry name" value="AAA"/>
    <property type="match status" value="1"/>
</dbReference>
<dbReference type="PROSITE" id="PS50893">
    <property type="entry name" value="ABC_TRANSPORTER_2"/>
    <property type="match status" value="1"/>
</dbReference>
<dbReference type="InterPro" id="IPR003439">
    <property type="entry name" value="ABC_transporter-like_ATP-bd"/>
</dbReference>
<evidence type="ECO:0000313" key="5">
    <source>
        <dbReference type="EMBL" id="QDP39821.1"/>
    </source>
</evidence>
<accession>A0A516KEI4</accession>
<keyword evidence="1" id="KW-0813">Transport</keyword>
<dbReference type="KEGG" id="aqt:FN924_06370"/>
<dbReference type="GO" id="GO:0016887">
    <property type="term" value="F:ATP hydrolysis activity"/>
    <property type="evidence" value="ECO:0007669"/>
    <property type="project" value="InterPro"/>
</dbReference>
<dbReference type="Proteomes" id="UP000315215">
    <property type="component" value="Chromosome"/>
</dbReference>
<dbReference type="AlphaFoldDB" id="A0A516KEI4"/>
<evidence type="ECO:0000256" key="3">
    <source>
        <dbReference type="ARBA" id="ARBA00022840"/>
    </source>
</evidence>
<evidence type="ECO:0000256" key="1">
    <source>
        <dbReference type="ARBA" id="ARBA00022448"/>
    </source>
</evidence>
<keyword evidence="6" id="KW-1185">Reference proteome</keyword>
<dbReference type="GO" id="GO:0005524">
    <property type="term" value="F:ATP binding"/>
    <property type="evidence" value="ECO:0007669"/>
    <property type="project" value="UniProtKB-KW"/>
</dbReference>
<dbReference type="CDD" id="cd03230">
    <property type="entry name" value="ABC_DR_subfamily_A"/>
    <property type="match status" value="1"/>
</dbReference>
<dbReference type="InterPro" id="IPR051782">
    <property type="entry name" value="ABC_Transporter_VariousFunc"/>
</dbReference>
<dbReference type="EMBL" id="CP041666">
    <property type="protein sequence ID" value="QDP39821.1"/>
    <property type="molecule type" value="Genomic_DNA"/>
</dbReference>
<dbReference type="SUPFAM" id="SSF52540">
    <property type="entry name" value="P-loop containing nucleoside triphosphate hydrolases"/>
    <property type="match status" value="1"/>
</dbReference>
<protein>
    <submittedName>
        <fullName evidence="5">ABC transporter ATP-binding protein</fullName>
    </submittedName>
</protein>
<evidence type="ECO:0000313" key="6">
    <source>
        <dbReference type="Proteomes" id="UP000315215"/>
    </source>
</evidence>
<dbReference type="PANTHER" id="PTHR42939">
    <property type="entry name" value="ABC TRANSPORTER ATP-BINDING PROTEIN ALBC-RELATED"/>
    <property type="match status" value="1"/>
</dbReference>
<keyword evidence="2" id="KW-0547">Nucleotide-binding</keyword>
<organism evidence="5 6">
    <name type="scientific">Radiobacillus deserti</name>
    <dbReference type="NCBI Taxonomy" id="2594883"/>
    <lineage>
        <taxon>Bacteria</taxon>
        <taxon>Bacillati</taxon>
        <taxon>Bacillota</taxon>
        <taxon>Bacilli</taxon>
        <taxon>Bacillales</taxon>
        <taxon>Bacillaceae</taxon>
        <taxon>Radiobacillus</taxon>
    </lineage>
</organism>
<dbReference type="OrthoDB" id="9804819at2"/>
<evidence type="ECO:0000259" key="4">
    <source>
        <dbReference type="PROSITE" id="PS50893"/>
    </source>
</evidence>
<dbReference type="Gene3D" id="3.40.50.300">
    <property type="entry name" value="P-loop containing nucleotide triphosphate hydrolases"/>
    <property type="match status" value="1"/>
</dbReference>
<dbReference type="Pfam" id="PF00005">
    <property type="entry name" value="ABC_tran"/>
    <property type="match status" value="1"/>
</dbReference>
<proteinExistence type="predicted"/>
<sequence length="229" mass="25937">MITLNGVNKIYGNDVKALNNIDLQLRKNKVIGLIGKNGAGKTTLIETIIGLLEPSSGDISYTNLSKDNIGYLPDEPVFINHVSVLEMLHYINLVRRLGLTKEELINRLQEVDLAEVKDKPTENLSRGMRQRLAYVVATLHKPNVLLLDEPFTGLDPVHLEMMKKHLIEYSIDRCIVFSTHIFAFASQLCNEFVLLDEGKIKEIITLKEGEKWREDDLQTAFQTFIDSSS</sequence>
<feature type="domain" description="ABC transporter" evidence="4">
    <location>
        <begin position="2"/>
        <end position="222"/>
    </location>
</feature>
<reference evidence="5 6" key="1">
    <citation type="submission" date="2019-07" db="EMBL/GenBank/DDBJ databases">
        <authorList>
            <person name="Li J."/>
        </authorList>
    </citation>
    <scope>NUCLEOTIDE SEQUENCE [LARGE SCALE GENOMIC DNA]</scope>
    <source>
        <strain evidence="5 6">TKL69</strain>
    </source>
</reference>
<gene>
    <name evidence="5" type="ORF">FN924_06370</name>
</gene>
<dbReference type="InterPro" id="IPR027417">
    <property type="entry name" value="P-loop_NTPase"/>
</dbReference>
<evidence type="ECO:0000256" key="2">
    <source>
        <dbReference type="ARBA" id="ARBA00022741"/>
    </source>
</evidence>
<name>A0A516KEI4_9BACI</name>
<dbReference type="InterPro" id="IPR003593">
    <property type="entry name" value="AAA+_ATPase"/>
</dbReference>
<keyword evidence="3 5" id="KW-0067">ATP-binding</keyword>
<dbReference type="RefSeq" id="WP_143892776.1">
    <property type="nucleotide sequence ID" value="NZ_CP041666.1"/>
</dbReference>